<dbReference type="InParanoid" id="A0A0V0QHV1"/>
<reference evidence="2 3" key="1">
    <citation type="journal article" date="2015" name="Sci. Rep.">
        <title>Genome of the facultative scuticociliatosis pathogen Pseudocohnilembus persalinus provides insight into its virulence through horizontal gene transfer.</title>
        <authorList>
            <person name="Xiong J."/>
            <person name="Wang G."/>
            <person name="Cheng J."/>
            <person name="Tian M."/>
            <person name="Pan X."/>
            <person name="Warren A."/>
            <person name="Jiang C."/>
            <person name="Yuan D."/>
            <person name="Miao W."/>
        </authorList>
    </citation>
    <scope>NUCLEOTIDE SEQUENCE [LARGE SCALE GENOMIC DNA]</scope>
    <source>
        <strain evidence="2">36N120E</strain>
    </source>
</reference>
<proteinExistence type="predicted"/>
<dbReference type="InterPro" id="IPR023393">
    <property type="entry name" value="START-like_dom_sf"/>
</dbReference>
<keyword evidence="1" id="KW-0175">Coiled coil</keyword>
<evidence type="ECO:0000313" key="2">
    <source>
        <dbReference type="EMBL" id="KRX01704.1"/>
    </source>
</evidence>
<dbReference type="EMBL" id="LDAU01000166">
    <property type="protein sequence ID" value="KRX01704.1"/>
    <property type="molecule type" value="Genomic_DNA"/>
</dbReference>
<evidence type="ECO:0000313" key="3">
    <source>
        <dbReference type="Proteomes" id="UP000054937"/>
    </source>
</evidence>
<dbReference type="AlphaFoldDB" id="A0A0V0QHV1"/>
<comment type="caution">
    <text evidence="2">The sequence shown here is derived from an EMBL/GenBank/DDBJ whole genome shotgun (WGS) entry which is preliminary data.</text>
</comment>
<accession>A0A0V0QHV1</accession>
<sequence length="382" mass="45041">MGSCLRKCPIFRQNKQINNDKQKLKEDFDDECESLINGDINQEYNSDTDESEEQKNQVEINIEETKNIVNDINQKNTVVYDGDLDIKRQKIECNLKVYLKNYSIKNTNNKMTIIYYTWEYQHNNLQKVTDLINEKQYTNNIDEHIKESKIIKQIDFNDNQQERKINVDQNQDQINISMNYSNYNDINQGDITQIMYIQYKKVLFFSPRDFLYIKINGFTSNQIANNTDNDENHHNISQNNMITDQSLQNLNHEKDNNINILNENLLNDQQQKIENEITFLIQKICQKQQLQNEMGYQASKSIELENFEEIDGKIRGNILISGTFYAKKQNCDKIFIQTLSQTDAKLNLPFSMTKGPTLKQIKTQIQKTISMLNQNLKHTQNI</sequence>
<protein>
    <submittedName>
        <fullName evidence="2">Uncharacterized protein</fullName>
    </submittedName>
</protein>
<evidence type="ECO:0000256" key="1">
    <source>
        <dbReference type="SAM" id="Coils"/>
    </source>
</evidence>
<organism evidence="2 3">
    <name type="scientific">Pseudocohnilembus persalinus</name>
    <name type="common">Ciliate</name>
    <dbReference type="NCBI Taxonomy" id="266149"/>
    <lineage>
        <taxon>Eukaryota</taxon>
        <taxon>Sar</taxon>
        <taxon>Alveolata</taxon>
        <taxon>Ciliophora</taxon>
        <taxon>Intramacronucleata</taxon>
        <taxon>Oligohymenophorea</taxon>
        <taxon>Scuticociliatia</taxon>
        <taxon>Philasterida</taxon>
        <taxon>Pseudocohnilembidae</taxon>
        <taxon>Pseudocohnilembus</taxon>
    </lineage>
</organism>
<dbReference type="Gene3D" id="3.30.530.20">
    <property type="match status" value="1"/>
</dbReference>
<dbReference type="Proteomes" id="UP000054937">
    <property type="component" value="Unassembled WGS sequence"/>
</dbReference>
<gene>
    <name evidence="2" type="ORF">PPERSA_01574</name>
</gene>
<keyword evidence="3" id="KW-1185">Reference proteome</keyword>
<feature type="coiled-coil region" evidence="1">
    <location>
        <begin position="41"/>
        <end position="75"/>
    </location>
</feature>
<dbReference type="SUPFAM" id="SSF55961">
    <property type="entry name" value="Bet v1-like"/>
    <property type="match status" value="1"/>
</dbReference>
<name>A0A0V0QHV1_PSEPJ</name>